<evidence type="ECO:0000313" key="1">
    <source>
        <dbReference type="EMBL" id="QHW11364.1"/>
    </source>
</evidence>
<dbReference type="EMBL" id="MN598004">
    <property type="protein sequence ID" value="QHW11364.1"/>
    <property type="molecule type" value="Genomic_DNA"/>
</dbReference>
<organism evidence="1">
    <name type="scientific">Enterobacter cloacae</name>
    <dbReference type="NCBI Taxonomy" id="550"/>
    <lineage>
        <taxon>Bacteria</taxon>
        <taxon>Pseudomonadati</taxon>
        <taxon>Pseudomonadota</taxon>
        <taxon>Gammaproteobacteria</taxon>
        <taxon>Enterobacterales</taxon>
        <taxon>Enterobacteriaceae</taxon>
        <taxon>Enterobacter</taxon>
        <taxon>Enterobacter cloacae complex</taxon>
    </lineage>
</organism>
<protein>
    <submittedName>
        <fullName evidence="1">Uncharacterized protein</fullName>
    </submittedName>
</protein>
<keyword evidence="1" id="KW-0614">Plasmid</keyword>
<sequence length="84" mass="9418">MGLCEQWGSLNLLGKRNLLIIPVHDCDNIVVLTCKSAENRRDQSLLSAYKEVALLLPGMRTNMRTRPTICKLQGCIAPDRHQDA</sequence>
<accession>A0A6C0NEK7</accession>
<geneLocation type="plasmid" evidence="1">
    <name>pNDM-1-EC12</name>
</geneLocation>
<proteinExistence type="predicted"/>
<reference evidence="1" key="1">
    <citation type="submission" date="2019-10" db="EMBL/GenBank/DDBJ databases">
        <title>Characterization of a blaNDM-1-carrying IncHI5 plasmid from Enterobacter cloacae of food animal origin.</title>
        <authorList>
            <person name="Zhu Y."/>
            <person name="Schwarz S."/>
            <person name="Liu W."/>
            <person name="Liu S."/>
            <person name="Zhang W."/>
        </authorList>
    </citation>
    <scope>NUCLEOTIDE SEQUENCE</scope>
    <source>
        <strain evidence="1">EC12</strain>
        <plasmid evidence="1">pNDM-1-EC12</plasmid>
    </source>
</reference>
<dbReference type="AlphaFoldDB" id="A0A6C0NEK7"/>
<name>A0A6C0NEK7_ENTCL</name>